<evidence type="ECO:0000313" key="2">
    <source>
        <dbReference type="EMBL" id="MBO8424075.1"/>
    </source>
</evidence>
<gene>
    <name evidence="2" type="ORF">IAB16_03575</name>
</gene>
<comment type="caution">
    <text evidence="2">The sequence shown here is derived from an EMBL/GenBank/DDBJ whole genome shotgun (WGS) entry which is preliminary data.</text>
</comment>
<reference evidence="2" key="2">
    <citation type="journal article" date="2021" name="PeerJ">
        <title>Extensive microbial diversity within the chicken gut microbiome revealed by metagenomics and culture.</title>
        <authorList>
            <person name="Gilroy R."/>
            <person name="Ravi A."/>
            <person name="Getino M."/>
            <person name="Pursley I."/>
            <person name="Horton D.L."/>
            <person name="Alikhan N.F."/>
            <person name="Baker D."/>
            <person name="Gharbi K."/>
            <person name="Hall N."/>
            <person name="Watson M."/>
            <person name="Adriaenssens E.M."/>
            <person name="Foster-Nyarko E."/>
            <person name="Jarju S."/>
            <person name="Secka A."/>
            <person name="Antonio M."/>
            <person name="Oren A."/>
            <person name="Chaudhuri R.R."/>
            <person name="La Ragione R."/>
            <person name="Hildebrand F."/>
            <person name="Pallen M.J."/>
        </authorList>
    </citation>
    <scope>NUCLEOTIDE SEQUENCE</scope>
    <source>
        <strain evidence="2">517</strain>
    </source>
</reference>
<dbReference type="AlphaFoldDB" id="A0A940ID55"/>
<dbReference type="InterPro" id="IPR045711">
    <property type="entry name" value="GH123-like_N"/>
</dbReference>
<protein>
    <recommendedName>
        <fullName evidence="1">Glycoside hydrolase 123-like N-terminal domain-containing protein</fullName>
    </recommendedName>
</protein>
<reference evidence="2" key="1">
    <citation type="submission" date="2020-10" db="EMBL/GenBank/DDBJ databases">
        <authorList>
            <person name="Gilroy R."/>
        </authorList>
    </citation>
    <scope>NUCLEOTIDE SEQUENCE</scope>
    <source>
        <strain evidence="2">517</strain>
    </source>
</reference>
<sequence length="801" mass="87674">MKFYALDRSTAVTDYRDRRIIEGLTPAKEFDFRASRHEYYVVQLILDPEYDMRSVAITTGALENASGGKPVERAVTCFNAGGVNAEGEKFTRKISVSEGVLQPLLFGIDLSRADVGKHFTVVTVGSDKIRLNFTIDDELVFSQGTEDGSTRARLKWLNSSLCSDKRILRGYEAISAEKNALGFTGKKALLGNDGLIANVESRFGESNSLTDEVQQELFYRPMEFLAAGQKFKYNKLKIVARAGTATLTADGRSEKLRIDVSAEATYEGALRYEIKLTADSDVIAEDVCLKAYFKAADLFSGLGVEGGKFTDDVAYKRCPGIYSDALFIGNVNCGARLSFGADKGASAPVYGRFAYYENKEDEWYNFGKGGVNVVRTDDGAELTVYTGKTVFTAGAAKTYRFTLHLTPFKPLDLANAFSNRFAGDRIAGNYGEMLARAETDGMKYLDLQYNGELNRCANSPFDGIEALKDLALEAHKRKIGLAIAYTPGAVSADSAEACAFHALGDEVLLRSRGSAEDYSPCVLPCVTGAGQDGTATLLTVPGSRAENYYVEGVNYLINNADLNAISMSDPTLTRNTAERVAKCVKRKRGIEGLVEIGFRNRFNEENGYAGALNAYADILPFADKLYATDADVTRQADRVLTEVSGIPYGLNADCRYDASICRSLLFGMLPRYGEEEATSAALADLNAVFAGFDMSKAEMKGYWDHTNPVRVDTPTVRCTCYIDGGNMLVAIYNENSKATRFEIGIENKLGFTTVGKRVYAPGIVGLQKKKRVNFNKPLRLAGHRGIIVVVREKKRAKAKEL</sequence>
<evidence type="ECO:0000259" key="1">
    <source>
        <dbReference type="Pfam" id="PF19543"/>
    </source>
</evidence>
<dbReference type="EMBL" id="JADINF010000086">
    <property type="protein sequence ID" value="MBO8424075.1"/>
    <property type="molecule type" value="Genomic_DNA"/>
</dbReference>
<dbReference type="Proteomes" id="UP000727857">
    <property type="component" value="Unassembled WGS sequence"/>
</dbReference>
<feature type="domain" description="Glycoside hydrolase 123-like N-terminal" evidence="1">
    <location>
        <begin position="26"/>
        <end position="790"/>
    </location>
</feature>
<proteinExistence type="predicted"/>
<organism evidence="2 3">
    <name type="scientific">Candidatus Stercoripulliclostridium pullicola</name>
    <dbReference type="NCBI Taxonomy" id="2840953"/>
    <lineage>
        <taxon>Bacteria</taxon>
        <taxon>Bacillati</taxon>
        <taxon>Bacillota</taxon>
        <taxon>Clostridia</taxon>
        <taxon>Eubacteriales</taxon>
        <taxon>Candidatus Stercoripulliclostridium</taxon>
    </lineage>
</organism>
<evidence type="ECO:0000313" key="3">
    <source>
        <dbReference type="Proteomes" id="UP000727857"/>
    </source>
</evidence>
<accession>A0A940ID55</accession>
<dbReference type="Pfam" id="PF19543">
    <property type="entry name" value="GH123_N"/>
    <property type="match status" value="1"/>
</dbReference>
<name>A0A940ID55_9FIRM</name>